<dbReference type="Proteomes" id="UP001630127">
    <property type="component" value="Unassembled WGS sequence"/>
</dbReference>
<dbReference type="AlphaFoldDB" id="A0ABD2YLG9"/>
<protein>
    <submittedName>
        <fullName evidence="1">Uncharacterized protein</fullName>
    </submittedName>
</protein>
<comment type="caution">
    <text evidence="1">The sequence shown here is derived from an EMBL/GenBank/DDBJ whole genome shotgun (WGS) entry which is preliminary data.</text>
</comment>
<evidence type="ECO:0000313" key="1">
    <source>
        <dbReference type="EMBL" id="KAL3507506.1"/>
    </source>
</evidence>
<keyword evidence="2" id="KW-1185">Reference proteome</keyword>
<gene>
    <name evidence="1" type="ORF">ACH5RR_032888</name>
</gene>
<sequence>MANQGHTIFLEKWLLQNSGIGDDSSSRHSPSLSARAIIQAWTDLRDFFQLESFEPRHLQCLKTLCAAQNVLYVADPQAKLLMSILSLPNVTLPRESYSLFLRLLYIWVRKSSKQSSGMIDSQLKV</sequence>
<name>A0ABD2YLG9_9GENT</name>
<proteinExistence type="predicted"/>
<accession>A0ABD2YLG9</accession>
<dbReference type="PANTHER" id="PTHR36337:SF1">
    <property type="entry name" value="OBSCURIN-LIKE PROTEIN"/>
    <property type="match status" value="1"/>
</dbReference>
<evidence type="ECO:0000313" key="2">
    <source>
        <dbReference type="Proteomes" id="UP001630127"/>
    </source>
</evidence>
<dbReference type="EMBL" id="JBJUIK010000013">
    <property type="protein sequence ID" value="KAL3507506.1"/>
    <property type="molecule type" value="Genomic_DNA"/>
</dbReference>
<dbReference type="PANTHER" id="PTHR36337">
    <property type="entry name" value="OBSCURIN-LIKE PROTEIN"/>
    <property type="match status" value="1"/>
</dbReference>
<reference evidence="1 2" key="1">
    <citation type="submission" date="2024-11" db="EMBL/GenBank/DDBJ databases">
        <title>A near-complete genome assembly of Cinchona calisaya.</title>
        <authorList>
            <person name="Lian D.C."/>
            <person name="Zhao X.W."/>
            <person name="Wei L."/>
        </authorList>
    </citation>
    <scope>NUCLEOTIDE SEQUENCE [LARGE SCALE GENOMIC DNA]</scope>
    <source>
        <tissue evidence="1">Nenye</tissue>
    </source>
</reference>
<organism evidence="1 2">
    <name type="scientific">Cinchona calisaya</name>
    <dbReference type="NCBI Taxonomy" id="153742"/>
    <lineage>
        <taxon>Eukaryota</taxon>
        <taxon>Viridiplantae</taxon>
        <taxon>Streptophyta</taxon>
        <taxon>Embryophyta</taxon>
        <taxon>Tracheophyta</taxon>
        <taxon>Spermatophyta</taxon>
        <taxon>Magnoliopsida</taxon>
        <taxon>eudicotyledons</taxon>
        <taxon>Gunneridae</taxon>
        <taxon>Pentapetalae</taxon>
        <taxon>asterids</taxon>
        <taxon>lamiids</taxon>
        <taxon>Gentianales</taxon>
        <taxon>Rubiaceae</taxon>
        <taxon>Cinchonoideae</taxon>
        <taxon>Cinchoneae</taxon>
        <taxon>Cinchona</taxon>
    </lineage>
</organism>